<dbReference type="Proteomes" id="UP000059188">
    <property type="component" value="Unassembled WGS sequence"/>
</dbReference>
<keyword evidence="3" id="KW-1185">Reference proteome</keyword>
<sequence>MILIVRLISLSGDIWIPLSRMMDMKGPGWRKTYKGITNITDLASVDRTIMILSHCACIRRAGSLYWCVKLRQGVGERRSSSQCQWVRPRPQHDDTLL</sequence>
<feature type="region of interest" description="Disordered" evidence="1">
    <location>
        <begin position="75"/>
        <end position="97"/>
    </location>
</feature>
<evidence type="ECO:0000256" key="1">
    <source>
        <dbReference type="SAM" id="MobiDB-lite"/>
    </source>
</evidence>
<dbReference type="AlphaFoldDB" id="A0A0B7G1D3"/>
<reference evidence="2 3" key="1">
    <citation type="submission" date="2014-11" db="EMBL/GenBank/DDBJ databases">
        <authorList>
            <person name="Wibberg Daniel"/>
        </authorList>
    </citation>
    <scope>NUCLEOTIDE SEQUENCE [LARGE SCALE GENOMIC DNA]</scope>
    <source>
        <strain evidence="2">Rhizoctonia solani AG1-IB 7/3/14</strain>
    </source>
</reference>
<proteinExistence type="predicted"/>
<evidence type="ECO:0000313" key="3">
    <source>
        <dbReference type="Proteomes" id="UP000059188"/>
    </source>
</evidence>
<evidence type="ECO:0000313" key="2">
    <source>
        <dbReference type="EMBL" id="CEL64006.1"/>
    </source>
</evidence>
<gene>
    <name evidence="2" type="ORF">RSOLAG1IB_10989</name>
</gene>
<protein>
    <submittedName>
        <fullName evidence="2">Uncharacterized protein</fullName>
    </submittedName>
</protein>
<dbReference type="EMBL" id="LN679193">
    <property type="protein sequence ID" value="CEL64006.1"/>
    <property type="molecule type" value="Genomic_DNA"/>
</dbReference>
<name>A0A0B7G1D3_THACB</name>
<organism evidence="2 3">
    <name type="scientific">Thanatephorus cucumeris (strain AG1-IB / isolate 7/3/14)</name>
    <name type="common">Lettuce bottom rot fungus</name>
    <name type="synonym">Rhizoctonia solani</name>
    <dbReference type="NCBI Taxonomy" id="1108050"/>
    <lineage>
        <taxon>Eukaryota</taxon>
        <taxon>Fungi</taxon>
        <taxon>Dikarya</taxon>
        <taxon>Basidiomycota</taxon>
        <taxon>Agaricomycotina</taxon>
        <taxon>Agaricomycetes</taxon>
        <taxon>Cantharellales</taxon>
        <taxon>Ceratobasidiaceae</taxon>
        <taxon>Rhizoctonia</taxon>
        <taxon>Rhizoctonia solani AG-1</taxon>
    </lineage>
</organism>
<accession>A0A0B7G1D3</accession>